<dbReference type="Proteomes" id="UP000597138">
    <property type="component" value="Unassembled WGS sequence"/>
</dbReference>
<feature type="chain" id="PRO_5046143953" description="Purine nucleoside phosphorylase" evidence="2">
    <location>
        <begin position="44"/>
        <end position="130"/>
    </location>
</feature>
<evidence type="ECO:0000256" key="1">
    <source>
        <dbReference type="SAM" id="MobiDB-lite"/>
    </source>
</evidence>
<dbReference type="EMBL" id="BMEG01000002">
    <property type="protein sequence ID" value="GGD64323.1"/>
    <property type="molecule type" value="Genomic_DNA"/>
</dbReference>
<proteinExistence type="predicted"/>
<comment type="caution">
    <text evidence="3">The sequence shown here is derived from an EMBL/GenBank/DDBJ whole genome shotgun (WGS) entry which is preliminary data.</text>
</comment>
<name>A0ABQ1RDK0_9BURK</name>
<dbReference type="RefSeq" id="WP_371875843.1">
    <property type="nucleotide sequence ID" value="NZ_BMEG01000002.1"/>
</dbReference>
<feature type="signal peptide" evidence="2">
    <location>
        <begin position="1"/>
        <end position="43"/>
    </location>
</feature>
<organism evidence="3 4">
    <name type="scientific">Caballeronia grimmiae</name>
    <dbReference type="NCBI Taxonomy" id="1071679"/>
    <lineage>
        <taxon>Bacteria</taxon>
        <taxon>Pseudomonadati</taxon>
        <taxon>Pseudomonadota</taxon>
        <taxon>Betaproteobacteria</taxon>
        <taxon>Burkholderiales</taxon>
        <taxon>Burkholderiaceae</taxon>
        <taxon>Caballeronia</taxon>
    </lineage>
</organism>
<protein>
    <recommendedName>
        <fullName evidence="5">Purine nucleoside phosphorylase</fullName>
    </recommendedName>
</protein>
<feature type="compositionally biased region" description="Polar residues" evidence="1">
    <location>
        <begin position="120"/>
        <end position="130"/>
    </location>
</feature>
<feature type="compositionally biased region" description="Low complexity" evidence="1">
    <location>
        <begin position="107"/>
        <end position="117"/>
    </location>
</feature>
<reference evidence="4" key="1">
    <citation type="journal article" date="2019" name="Int. J. Syst. Evol. Microbiol.">
        <title>The Global Catalogue of Microorganisms (GCM) 10K type strain sequencing project: providing services to taxonomists for standard genome sequencing and annotation.</title>
        <authorList>
            <consortium name="The Broad Institute Genomics Platform"/>
            <consortium name="The Broad Institute Genome Sequencing Center for Infectious Disease"/>
            <person name="Wu L."/>
            <person name="Ma J."/>
        </authorList>
    </citation>
    <scope>NUCLEOTIDE SEQUENCE [LARGE SCALE GENOMIC DNA]</scope>
    <source>
        <strain evidence="4">CGMCC 1.11013</strain>
    </source>
</reference>
<feature type="region of interest" description="Disordered" evidence="1">
    <location>
        <begin position="65"/>
        <end position="130"/>
    </location>
</feature>
<dbReference type="InterPro" id="IPR025421">
    <property type="entry name" value="DUF4148"/>
</dbReference>
<keyword evidence="4" id="KW-1185">Reference proteome</keyword>
<evidence type="ECO:0000256" key="2">
    <source>
        <dbReference type="SAM" id="SignalP"/>
    </source>
</evidence>
<sequence length="130" mass="14063">MLKFWGKHVFKTCCLTNRSFAMKSFVKAVAAAAVLVAPAMSFAQDNSSITRAQVQQDLRQVEAAGYNPAQSDRTTYPNDVQAAERRASQQNGAMRGDESEYGGANGGSSAAGMRSMRPMNDSNQSVYFGH</sequence>
<gene>
    <name evidence="3" type="ORF">GCM10010985_18010</name>
</gene>
<evidence type="ECO:0000313" key="3">
    <source>
        <dbReference type="EMBL" id="GGD64323.1"/>
    </source>
</evidence>
<evidence type="ECO:0000313" key="4">
    <source>
        <dbReference type="Proteomes" id="UP000597138"/>
    </source>
</evidence>
<dbReference type="Pfam" id="PF13663">
    <property type="entry name" value="DUF4148"/>
    <property type="match status" value="1"/>
</dbReference>
<keyword evidence="2" id="KW-0732">Signal</keyword>
<feature type="compositionally biased region" description="Polar residues" evidence="1">
    <location>
        <begin position="68"/>
        <end position="78"/>
    </location>
</feature>
<accession>A0ABQ1RDK0</accession>
<evidence type="ECO:0008006" key="5">
    <source>
        <dbReference type="Google" id="ProtNLM"/>
    </source>
</evidence>